<protein>
    <recommendedName>
        <fullName evidence="4">PH domain-containing protein</fullName>
    </recommendedName>
</protein>
<evidence type="ECO:0000313" key="3">
    <source>
        <dbReference type="Proteomes" id="UP001146120"/>
    </source>
</evidence>
<organism evidence="2 3">
    <name type="scientific">Lagenidium giganteum</name>
    <dbReference type="NCBI Taxonomy" id="4803"/>
    <lineage>
        <taxon>Eukaryota</taxon>
        <taxon>Sar</taxon>
        <taxon>Stramenopiles</taxon>
        <taxon>Oomycota</taxon>
        <taxon>Peronosporomycetes</taxon>
        <taxon>Pythiales</taxon>
        <taxon>Pythiaceae</taxon>
    </lineage>
</organism>
<dbReference type="Gene3D" id="2.30.29.30">
    <property type="entry name" value="Pleckstrin-homology domain (PH domain)/Phosphotyrosine-binding domain (PTB)"/>
    <property type="match status" value="1"/>
</dbReference>
<accession>A0AAV2YPQ6</accession>
<dbReference type="SUPFAM" id="SSF50729">
    <property type="entry name" value="PH domain-like"/>
    <property type="match status" value="1"/>
</dbReference>
<dbReference type="InterPro" id="IPR011993">
    <property type="entry name" value="PH-like_dom_sf"/>
</dbReference>
<dbReference type="AlphaFoldDB" id="A0AAV2YPQ6"/>
<keyword evidence="3" id="KW-1185">Reference proteome</keyword>
<reference evidence="2" key="1">
    <citation type="submission" date="2022-11" db="EMBL/GenBank/DDBJ databases">
        <authorList>
            <person name="Morgan W.R."/>
            <person name="Tartar A."/>
        </authorList>
    </citation>
    <scope>NUCLEOTIDE SEQUENCE</scope>
    <source>
        <strain evidence="2">ARSEF 373</strain>
    </source>
</reference>
<gene>
    <name evidence="2" type="ORF">N0F65_002534</name>
</gene>
<dbReference type="CDD" id="cd00821">
    <property type="entry name" value="PH"/>
    <property type="match status" value="1"/>
</dbReference>
<evidence type="ECO:0000313" key="2">
    <source>
        <dbReference type="EMBL" id="DAZ95349.1"/>
    </source>
</evidence>
<comment type="caution">
    <text evidence="2">The sequence shown here is derived from an EMBL/GenBank/DDBJ whole genome shotgun (WGS) entry which is preliminary data.</text>
</comment>
<proteinExistence type="predicted"/>
<feature type="compositionally biased region" description="Low complexity" evidence="1">
    <location>
        <begin position="166"/>
        <end position="200"/>
    </location>
</feature>
<evidence type="ECO:0008006" key="4">
    <source>
        <dbReference type="Google" id="ProtNLM"/>
    </source>
</evidence>
<name>A0AAV2YPQ6_9STRA</name>
<sequence>MYRDGYLVKCGRHSADNAIQVLFCVFGEGVLSFYSEKGGHSTGQLALAGHVTKVRIEKAMSGKLPHRFSVSIASVLAIDARRVRVGAASWMEFAAPSNDLMKEWANALHLWRRMSWKDGVRFFESSSDMPHEEQRSTLHFHMKLLDDIHLRRSCSNITSPPRSILTDTDTSSSSSSSSASPSSGAATTTRNNVTSLTTRLGSSAGDSLRKLSNPVVSLVYGSHPSPSLHKLKQRMKSMYSTTTAGTHTPSVL</sequence>
<feature type="region of interest" description="Disordered" evidence="1">
    <location>
        <begin position="159"/>
        <end position="207"/>
    </location>
</feature>
<reference evidence="2" key="2">
    <citation type="journal article" date="2023" name="Microbiol Resour">
        <title>Decontamination and Annotation of the Draft Genome Sequence of the Oomycete Lagenidium giganteum ARSEF 373.</title>
        <authorList>
            <person name="Morgan W.R."/>
            <person name="Tartar A."/>
        </authorList>
    </citation>
    <scope>NUCLEOTIDE SEQUENCE</scope>
    <source>
        <strain evidence="2">ARSEF 373</strain>
    </source>
</reference>
<evidence type="ECO:0000256" key="1">
    <source>
        <dbReference type="SAM" id="MobiDB-lite"/>
    </source>
</evidence>
<dbReference type="EMBL" id="DAKRPA010000208">
    <property type="protein sequence ID" value="DAZ95349.1"/>
    <property type="molecule type" value="Genomic_DNA"/>
</dbReference>
<dbReference type="Proteomes" id="UP001146120">
    <property type="component" value="Unassembled WGS sequence"/>
</dbReference>